<dbReference type="PANTHER" id="PTHR10366">
    <property type="entry name" value="NAD DEPENDENT EPIMERASE/DEHYDRATASE"/>
    <property type="match status" value="1"/>
</dbReference>
<evidence type="ECO:0000256" key="2">
    <source>
        <dbReference type="ARBA" id="ARBA00023445"/>
    </source>
</evidence>
<evidence type="ECO:0000313" key="5">
    <source>
        <dbReference type="Proteomes" id="UP001321749"/>
    </source>
</evidence>
<dbReference type="EMBL" id="MU864951">
    <property type="protein sequence ID" value="KAK4464175.1"/>
    <property type="molecule type" value="Genomic_DNA"/>
</dbReference>
<organism evidence="4 5">
    <name type="scientific">Cladorrhinum samala</name>
    <dbReference type="NCBI Taxonomy" id="585594"/>
    <lineage>
        <taxon>Eukaryota</taxon>
        <taxon>Fungi</taxon>
        <taxon>Dikarya</taxon>
        <taxon>Ascomycota</taxon>
        <taxon>Pezizomycotina</taxon>
        <taxon>Sordariomycetes</taxon>
        <taxon>Sordariomycetidae</taxon>
        <taxon>Sordariales</taxon>
        <taxon>Podosporaceae</taxon>
        <taxon>Cladorrhinum</taxon>
    </lineage>
</organism>
<comment type="similarity">
    <text evidence="2">Belongs to the NAD(P)-dependent epimerase/dehydratase family. Dihydroflavonol-4-reductase subfamily.</text>
</comment>
<feature type="domain" description="3-beta hydroxysteroid dehydrogenase/isomerase" evidence="3">
    <location>
        <begin position="70"/>
        <end position="343"/>
    </location>
</feature>
<sequence length="463" mass="50885">MWQLALTVLGVGLIWLYRFNQVLKSVPDEARRLAPRRWTPQDVRDTQERLKQTPIDFLKVIPPKLERRYVIVGGSGLVGGDIVLQLLQRGQSPEGIRIIDFSAVTRPDMVQKVIGCDFVQTNITSPSSVEAAFSKPWPKSVANLPLTVYHTAAVIRPQERALVFYERVSAVNRDGAINVLNAAKAAGADVFVATSSASVSIRPPDFCIWPWQKHPGNWFQICDEKDFDAPIRSHGEFFANYARSKAEAERQICASNSSTFRTGTIRPGNAIYGNKNDVSLGTVLRTGEYATWVPDVVQNHVHSRNVAVAHLQFEAALLSSPAPPACAGRPFAVTDSGPPIRFVDTWTVADELSVTPVKLSHLPPAMIHLLAHALEQWCLLLARVPVLTKVLGWREPSGAVVQLQPATLAIAIHSVVDDSRARKSVEEGGIGYKAGVSTLEGFVMQVMEWNAEVQGGRGRKLTR</sequence>
<dbReference type="PANTHER" id="PTHR10366:SF447">
    <property type="entry name" value="HYDROXYSTEROID DEHYDROGENASE_ISOMERASE FAMILY PROTEIN, PUTATIVE (AFU_ORTHOLOGUE AFUA_1G06450)-RELATED"/>
    <property type="match status" value="1"/>
</dbReference>
<evidence type="ECO:0000313" key="4">
    <source>
        <dbReference type="EMBL" id="KAK4464175.1"/>
    </source>
</evidence>
<dbReference type="Gene3D" id="3.40.50.720">
    <property type="entry name" value="NAD(P)-binding Rossmann-like Domain"/>
    <property type="match status" value="1"/>
</dbReference>
<dbReference type="AlphaFoldDB" id="A0AAV9HVX3"/>
<proteinExistence type="inferred from homology"/>
<dbReference type="InterPro" id="IPR002225">
    <property type="entry name" value="3Beta_OHSteriod_DH/Estase"/>
</dbReference>
<dbReference type="Proteomes" id="UP001321749">
    <property type="component" value="Unassembled WGS sequence"/>
</dbReference>
<evidence type="ECO:0000256" key="1">
    <source>
        <dbReference type="ARBA" id="ARBA00023002"/>
    </source>
</evidence>
<comment type="caution">
    <text evidence="4">The sequence shown here is derived from an EMBL/GenBank/DDBJ whole genome shotgun (WGS) entry which is preliminary data.</text>
</comment>
<dbReference type="GO" id="GO:0006696">
    <property type="term" value="P:ergosterol biosynthetic process"/>
    <property type="evidence" value="ECO:0007669"/>
    <property type="project" value="TreeGrafter"/>
</dbReference>
<gene>
    <name evidence="4" type="ORF">QBC42DRAFT_197512</name>
</gene>
<dbReference type="SUPFAM" id="SSF51735">
    <property type="entry name" value="NAD(P)-binding Rossmann-fold domains"/>
    <property type="match status" value="1"/>
</dbReference>
<dbReference type="GO" id="GO:0000252">
    <property type="term" value="F:3-beta-hydroxysteroid dehydrogenase [NAD(P)+]/C4-decarboxylase activity"/>
    <property type="evidence" value="ECO:0007669"/>
    <property type="project" value="TreeGrafter"/>
</dbReference>
<evidence type="ECO:0000259" key="3">
    <source>
        <dbReference type="Pfam" id="PF01073"/>
    </source>
</evidence>
<name>A0AAV9HVX3_9PEZI</name>
<keyword evidence="1" id="KW-0560">Oxidoreductase</keyword>
<accession>A0AAV9HVX3</accession>
<reference evidence="4" key="1">
    <citation type="journal article" date="2023" name="Mol. Phylogenet. Evol.">
        <title>Genome-scale phylogeny and comparative genomics of the fungal order Sordariales.</title>
        <authorList>
            <person name="Hensen N."/>
            <person name="Bonometti L."/>
            <person name="Westerberg I."/>
            <person name="Brannstrom I.O."/>
            <person name="Guillou S."/>
            <person name="Cros-Aarteil S."/>
            <person name="Calhoun S."/>
            <person name="Haridas S."/>
            <person name="Kuo A."/>
            <person name="Mondo S."/>
            <person name="Pangilinan J."/>
            <person name="Riley R."/>
            <person name="LaButti K."/>
            <person name="Andreopoulos B."/>
            <person name="Lipzen A."/>
            <person name="Chen C."/>
            <person name="Yan M."/>
            <person name="Daum C."/>
            <person name="Ng V."/>
            <person name="Clum A."/>
            <person name="Steindorff A."/>
            <person name="Ohm R.A."/>
            <person name="Martin F."/>
            <person name="Silar P."/>
            <person name="Natvig D.O."/>
            <person name="Lalanne C."/>
            <person name="Gautier V."/>
            <person name="Ament-Velasquez S.L."/>
            <person name="Kruys A."/>
            <person name="Hutchinson M.I."/>
            <person name="Powell A.J."/>
            <person name="Barry K."/>
            <person name="Miller A.N."/>
            <person name="Grigoriev I.V."/>
            <person name="Debuchy R."/>
            <person name="Gladieux P."/>
            <person name="Hiltunen Thoren M."/>
            <person name="Johannesson H."/>
        </authorList>
    </citation>
    <scope>NUCLEOTIDE SEQUENCE</scope>
    <source>
        <strain evidence="4">PSN324</strain>
    </source>
</reference>
<dbReference type="Pfam" id="PF01073">
    <property type="entry name" value="3Beta_HSD"/>
    <property type="match status" value="1"/>
</dbReference>
<reference evidence="4" key="2">
    <citation type="submission" date="2023-06" db="EMBL/GenBank/DDBJ databases">
        <authorList>
            <consortium name="Lawrence Berkeley National Laboratory"/>
            <person name="Mondo S.J."/>
            <person name="Hensen N."/>
            <person name="Bonometti L."/>
            <person name="Westerberg I."/>
            <person name="Brannstrom I.O."/>
            <person name="Guillou S."/>
            <person name="Cros-Aarteil S."/>
            <person name="Calhoun S."/>
            <person name="Haridas S."/>
            <person name="Kuo A."/>
            <person name="Pangilinan J."/>
            <person name="Riley R."/>
            <person name="Labutti K."/>
            <person name="Andreopoulos B."/>
            <person name="Lipzen A."/>
            <person name="Chen C."/>
            <person name="Yanf M."/>
            <person name="Daum C."/>
            <person name="Ng V."/>
            <person name="Clum A."/>
            <person name="Steindorff A."/>
            <person name="Ohm R."/>
            <person name="Martin F."/>
            <person name="Silar P."/>
            <person name="Natvig D."/>
            <person name="Lalanne C."/>
            <person name="Gautier V."/>
            <person name="Ament-Velasquez S.L."/>
            <person name="Kruys A."/>
            <person name="Hutchinson M.I."/>
            <person name="Powell A.J."/>
            <person name="Barry K."/>
            <person name="Miller A.N."/>
            <person name="Grigoriev I.V."/>
            <person name="Debuchy R."/>
            <person name="Gladieux P."/>
            <person name="Thoren M.H."/>
            <person name="Johannesson H."/>
        </authorList>
    </citation>
    <scope>NUCLEOTIDE SEQUENCE</scope>
    <source>
        <strain evidence="4">PSN324</strain>
    </source>
</reference>
<dbReference type="GO" id="GO:0005783">
    <property type="term" value="C:endoplasmic reticulum"/>
    <property type="evidence" value="ECO:0007669"/>
    <property type="project" value="TreeGrafter"/>
</dbReference>
<dbReference type="InterPro" id="IPR036291">
    <property type="entry name" value="NAD(P)-bd_dom_sf"/>
</dbReference>
<protein>
    <recommendedName>
        <fullName evidence="3">3-beta hydroxysteroid dehydrogenase/isomerase domain-containing protein</fullName>
    </recommendedName>
</protein>
<dbReference type="InterPro" id="IPR050425">
    <property type="entry name" value="NAD(P)_dehydrat-like"/>
</dbReference>
<keyword evidence="5" id="KW-1185">Reference proteome</keyword>